<dbReference type="AlphaFoldDB" id="N6YZ11"/>
<dbReference type="SMART" id="SM00267">
    <property type="entry name" value="GGDEF"/>
    <property type="match status" value="1"/>
</dbReference>
<dbReference type="PROSITE" id="PS50887">
    <property type="entry name" value="GGDEF"/>
    <property type="match status" value="1"/>
</dbReference>
<feature type="domain" description="GGDEF" evidence="4">
    <location>
        <begin position="187"/>
        <end position="316"/>
    </location>
</feature>
<evidence type="ECO:0000256" key="1">
    <source>
        <dbReference type="ARBA" id="ARBA00012528"/>
    </source>
</evidence>
<dbReference type="Pfam" id="PF13426">
    <property type="entry name" value="PAS_9"/>
    <property type="match status" value="1"/>
</dbReference>
<dbReference type="NCBIfam" id="TIGR00229">
    <property type="entry name" value="sensory_box"/>
    <property type="match status" value="1"/>
</dbReference>
<proteinExistence type="predicted"/>
<dbReference type="RefSeq" id="WP_004363951.1">
    <property type="nucleotide sequence ID" value="NZ_AMXF01000080.1"/>
</dbReference>
<evidence type="ECO:0000259" key="4">
    <source>
        <dbReference type="PROSITE" id="PS50887"/>
    </source>
</evidence>
<dbReference type="Gene3D" id="3.30.450.20">
    <property type="entry name" value="PAS domain"/>
    <property type="match status" value="1"/>
</dbReference>
<dbReference type="Pfam" id="PF00990">
    <property type="entry name" value="GGDEF"/>
    <property type="match status" value="1"/>
</dbReference>
<dbReference type="Gene3D" id="3.30.70.270">
    <property type="match status" value="1"/>
</dbReference>
<dbReference type="CDD" id="cd01949">
    <property type="entry name" value="GGDEF"/>
    <property type="match status" value="1"/>
</dbReference>
<name>N6YZ11_9RHOO</name>
<dbReference type="NCBIfam" id="TIGR00254">
    <property type="entry name" value="GGDEF"/>
    <property type="match status" value="1"/>
</dbReference>
<dbReference type="InterPro" id="IPR043128">
    <property type="entry name" value="Rev_trsase/Diguanyl_cyclase"/>
</dbReference>
<dbReference type="InterPro" id="IPR029787">
    <property type="entry name" value="Nucleotide_cyclase"/>
</dbReference>
<dbReference type="SMART" id="SM00086">
    <property type="entry name" value="PAC"/>
    <property type="match status" value="1"/>
</dbReference>
<dbReference type="InterPro" id="IPR050469">
    <property type="entry name" value="Diguanylate_Cyclase"/>
</dbReference>
<dbReference type="SUPFAM" id="SSF55073">
    <property type="entry name" value="Nucleotide cyclase"/>
    <property type="match status" value="1"/>
</dbReference>
<dbReference type="PANTHER" id="PTHR45138:SF9">
    <property type="entry name" value="DIGUANYLATE CYCLASE DGCM-RELATED"/>
    <property type="match status" value="1"/>
</dbReference>
<organism evidence="5 6">
    <name type="scientific">Thauera phenylacetica B4P</name>
    <dbReference type="NCBI Taxonomy" id="1234382"/>
    <lineage>
        <taxon>Bacteria</taxon>
        <taxon>Pseudomonadati</taxon>
        <taxon>Pseudomonadota</taxon>
        <taxon>Betaproteobacteria</taxon>
        <taxon>Rhodocyclales</taxon>
        <taxon>Zoogloeaceae</taxon>
        <taxon>Thauera</taxon>
    </lineage>
</organism>
<evidence type="ECO:0000313" key="5">
    <source>
        <dbReference type="EMBL" id="ENO96825.1"/>
    </source>
</evidence>
<dbReference type="EC" id="2.7.7.65" evidence="1"/>
<dbReference type="GO" id="GO:1902201">
    <property type="term" value="P:negative regulation of bacterial-type flagellum-dependent cell motility"/>
    <property type="evidence" value="ECO:0007669"/>
    <property type="project" value="TreeGrafter"/>
</dbReference>
<evidence type="ECO:0000313" key="6">
    <source>
        <dbReference type="Proteomes" id="UP000013047"/>
    </source>
</evidence>
<dbReference type="PROSITE" id="PS50112">
    <property type="entry name" value="PAS"/>
    <property type="match status" value="1"/>
</dbReference>
<gene>
    <name evidence="5" type="ORF">C667_12064</name>
</gene>
<sequence length="317" mass="35317">MNSTCDPLPAPALRAEADDAVFERAYVEGLLRDRESLWHALFAQSRDGVVVLDEAGKVYETNQRFADLLGYTMDEMYQLHVWDWAHGPSPEELRAMIREIGDDGHHFETQQVRKDGSLVDIELSNSRTFFRGQKLIFCICRDITARKVAERRIRYLATTDTLTGATNRGEFSRRLAEEIACARQHGTPLGLVMFDLDHFKRINDSHGHDAGDAVLRGVMEVVRQSVRVGDVIGRWGGEEFMLLLPGSDLADALGAAERLRVGIEAQDFEPVERVTASFGVVVLAPAEGFDALVKRADVALYRAKSAGRNRVETVSGD</sequence>
<dbReference type="FunFam" id="3.30.70.270:FF:000001">
    <property type="entry name" value="Diguanylate cyclase domain protein"/>
    <property type="match status" value="1"/>
</dbReference>
<dbReference type="PANTHER" id="PTHR45138">
    <property type="entry name" value="REGULATORY COMPONENTS OF SENSORY TRANSDUCTION SYSTEM"/>
    <property type="match status" value="1"/>
</dbReference>
<dbReference type="InterPro" id="IPR000014">
    <property type="entry name" value="PAS"/>
</dbReference>
<feature type="domain" description="PAS" evidence="3">
    <location>
        <begin position="34"/>
        <end position="104"/>
    </location>
</feature>
<dbReference type="EMBL" id="AMXF01000080">
    <property type="protein sequence ID" value="ENO96825.1"/>
    <property type="molecule type" value="Genomic_DNA"/>
</dbReference>
<comment type="caution">
    <text evidence="5">The sequence shown here is derived from an EMBL/GenBank/DDBJ whole genome shotgun (WGS) entry which is preliminary data.</text>
</comment>
<dbReference type="InterPro" id="IPR000160">
    <property type="entry name" value="GGDEF_dom"/>
</dbReference>
<dbReference type="CDD" id="cd00130">
    <property type="entry name" value="PAS"/>
    <property type="match status" value="1"/>
</dbReference>
<dbReference type="GO" id="GO:0005886">
    <property type="term" value="C:plasma membrane"/>
    <property type="evidence" value="ECO:0007669"/>
    <property type="project" value="TreeGrafter"/>
</dbReference>
<accession>N6YZ11</accession>
<dbReference type="InterPro" id="IPR001610">
    <property type="entry name" value="PAC"/>
</dbReference>
<dbReference type="GO" id="GO:0052621">
    <property type="term" value="F:diguanylate cyclase activity"/>
    <property type="evidence" value="ECO:0007669"/>
    <property type="project" value="UniProtKB-EC"/>
</dbReference>
<dbReference type="Proteomes" id="UP000013047">
    <property type="component" value="Unassembled WGS sequence"/>
</dbReference>
<dbReference type="SUPFAM" id="SSF55785">
    <property type="entry name" value="PYP-like sensor domain (PAS domain)"/>
    <property type="match status" value="1"/>
</dbReference>
<dbReference type="GO" id="GO:0043709">
    <property type="term" value="P:cell adhesion involved in single-species biofilm formation"/>
    <property type="evidence" value="ECO:0007669"/>
    <property type="project" value="TreeGrafter"/>
</dbReference>
<evidence type="ECO:0000256" key="2">
    <source>
        <dbReference type="ARBA" id="ARBA00034247"/>
    </source>
</evidence>
<dbReference type="OrthoDB" id="9813903at2"/>
<keyword evidence="6" id="KW-1185">Reference proteome</keyword>
<reference evidence="5 6" key="1">
    <citation type="submission" date="2012-09" db="EMBL/GenBank/DDBJ databases">
        <title>Draft Genome Sequences of 6 Strains from Genus Thauera.</title>
        <authorList>
            <person name="Liu B."/>
            <person name="Shapleigh J.P."/>
            <person name="Frostegard A.H."/>
        </authorList>
    </citation>
    <scope>NUCLEOTIDE SEQUENCE [LARGE SCALE GENOMIC DNA]</scope>
    <source>
        <strain evidence="5 6">B4P</strain>
    </source>
</reference>
<evidence type="ECO:0000259" key="3">
    <source>
        <dbReference type="PROSITE" id="PS50112"/>
    </source>
</evidence>
<dbReference type="SMART" id="SM00091">
    <property type="entry name" value="PAS"/>
    <property type="match status" value="1"/>
</dbReference>
<dbReference type="InterPro" id="IPR035965">
    <property type="entry name" value="PAS-like_dom_sf"/>
</dbReference>
<comment type="catalytic activity">
    <reaction evidence="2">
        <text>2 GTP = 3',3'-c-di-GMP + 2 diphosphate</text>
        <dbReference type="Rhea" id="RHEA:24898"/>
        <dbReference type="ChEBI" id="CHEBI:33019"/>
        <dbReference type="ChEBI" id="CHEBI:37565"/>
        <dbReference type="ChEBI" id="CHEBI:58805"/>
        <dbReference type="EC" id="2.7.7.65"/>
    </reaction>
</comment>
<protein>
    <recommendedName>
        <fullName evidence="1">diguanylate cyclase</fullName>
        <ecNumber evidence="1">2.7.7.65</ecNumber>
    </recommendedName>
</protein>